<keyword evidence="1 4" id="KW-0808">Transferase</keyword>
<evidence type="ECO:0000313" key="5">
    <source>
        <dbReference type="Proteomes" id="UP000547209"/>
    </source>
</evidence>
<evidence type="ECO:0000259" key="2">
    <source>
        <dbReference type="Pfam" id="PF00534"/>
    </source>
</evidence>
<feature type="domain" description="Glycosyltransferase subfamily 4-like N-terminal" evidence="3">
    <location>
        <begin position="22"/>
        <end position="147"/>
    </location>
</feature>
<dbReference type="InterPro" id="IPR028098">
    <property type="entry name" value="Glyco_trans_4-like_N"/>
</dbReference>
<dbReference type="GO" id="GO:0016757">
    <property type="term" value="F:glycosyltransferase activity"/>
    <property type="evidence" value="ECO:0007669"/>
    <property type="project" value="InterPro"/>
</dbReference>
<accession>A0A7X0VEX3</accession>
<dbReference type="PANTHER" id="PTHR46401:SF2">
    <property type="entry name" value="GLYCOSYLTRANSFERASE WBBK-RELATED"/>
    <property type="match status" value="1"/>
</dbReference>
<proteinExistence type="predicted"/>
<dbReference type="PANTHER" id="PTHR46401">
    <property type="entry name" value="GLYCOSYLTRANSFERASE WBBK-RELATED"/>
    <property type="match status" value="1"/>
</dbReference>
<comment type="caution">
    <text evidence="4">The sequence shown here is derived from an EMBL/GenBank/DDBJ whole genome shotgun (WGS) entry which is preliminary data.</text>
</comment>
<dbReference type="Pfam" id="PF00534">
    <property type="entry name" value="Glycos_transf_1"/>
    <property type="match status" value="1"/>
</dbReference>
<evidence type="ECO:0000259" key="3">
    <source>
        <dbReference type="Pfam" id="PF13439"/>
    </source>
</evidence>
<evidence type="ECO:0000313" key="4">
    <source>
        <dbReference type="EMBL" id="MBB6671470.1"/>
    </source>
</evidence>
<reference evidence="4 5" key="1">
    <citation type="submission" date="2020-08" db="EMBL/GenBank/DDBJ databases">
        <title>Cohnella phylogeny.</title>
        <authorList>
            <person name="Dunlap C."/>
        </authorList>
    </citation>
    <scope>NUCLEOTIDE SEQUENCE [LARGE SCALE GENOMIC DNA]</scope>
    <source>
        <strain evidence="4 5">DSM 28246</strain>
    </source>
</reference>
<dbReference type="SUPFAM" id="SSF53756">
    <property type="entry name" value="UDP-Glycosyltransferase/glycogen phosphorylase"/>
    <property type="match status" value="1"/>
</dbReference>
<sequence length="351" mass="39863">MSEPIVYMWPRTNPHNKYTELLARSLERRGLRVDHYAKGSQFKPRRGDIVHIHWPSYTYQASWFALTFAKSLFFLALLCWYKLLGVRLYWTIHNIWPHEGRSRWDAFMRKRLLRLCDAAFALSETVRREAADVFGVPEDKIVVTPHGHYGGAYPIRGTDIRERFDIPADRFLFLFVGRINPYKGVDRLVEAYRSLAPEEGALLIAGQADGEYDLGFIGERGKAGGGGAIRLYPSFVADGELADYLLAADAVVLPYRQISTSGSAILALTFKKPVVAPRIGSLGEYVSEGCGVLYDPDDKDGLRKALRDVMNMDRRETESRIADKLRELDWDRIADRMLAVYAGRIPQEVNA</sequence>
<keyword evidence="5" id="KW-1185">Reference proteome</keyword>
<dbReference type="EMBL" id="JACJVP010000021">
    <property type="protein sequence ID" value="MBB6671470.1"/>
    <property type="molecule type" value="Genomic_DNA"/>
</dbReference>
<dbReference type="InterPro" id="IPR001296">
    <property type="entry name" value="Glyco_trans_1"/>
</dbReference>
<dbReference type="GO" id="GO:0009103">
    <property type="term" value="P:lipopolysaccharide biosynthetic process"/>
    <property type="evidence" value="ECO:0007669"/>
    <property type="project" value="TreeGrafter"/>
</dbReference>
<name>A0A7X0VEX3_9BACL</name>
<protein>
    <submittedName>
        <fullName evidence="4">Glycosyltransferase</fullName>
    </submittedName>
</protein>
<gene>
    <name evidence="4" type="ORF">H7C19_12340</name>
</gene>
<feature type="domain" description="Glycosyl transferase family 1" evidence="2">
    <location>
        <begin position="159"/>
        <end position="321"/>
    </location>
</feature>
<dbReference type="Proteomes" id="UP000547209">
    <property type="component" value="Unassembled WGS sequence"/>
</dbReference>
<dbReference type="Gene3D" id="3.40.50.2000">
    <property type="entry name" value="Glycogen Phosphorylase B"/>
    <property type="match status" value="2"/>
</dbReference>
<dbReference type="AlphaFoldDB" id="A0A7X0VEX3"/>
<organism evidence="4 5">
    <name type="scientific">Cohnella nanjingensis</name>
    <dbReference type="NCBI Taxonomy" id="1387779"/>
    <lineage>
        <taxon>Bacteria</taxon>
        <taxon>Bacillati</taxon>
        <taxon>Bacillota</taxon>
        <taxon>Bacilli</taxon>
        <taxon>Bacillales</taxon>
        <taxon>Paenibacillaceae</taxon>
        <taxon>Cohnella</taxon>
    </lineage>
</organism>
<dbReference type="RefSeq" id="WP_185142951.1">
    <property type="nucleotide sequence ID" value="NZ_JACJVP010000021.1"/>
</dbReference>
<evidence type="ECO:0000256" key="1">
    <source>
        <dbReference type="ARBA" id="ARBA00022679"/>
    </source>
</evidence>
<dbReference type="Pfam" id="PF13439">
    <property type="entry name" value="Glyco_transf_4"/>
    <property type="match status" value="1"/>
</dbReference>